<protein>
    <submittedName>
        <fullName evidence="1">Uncharacterized protein</fullName>
    </submittedName>
</protein>
<dbReference type="Proteomes" id="UP000035721">
    <property type="component" value="Unassembled WGS sequence"/>
</dbReference>
<name>A0A077M1Z5_9MICO</name>
<reference evidence="1 2" key="1">
    <citation type="journal article" date="2013" name="ISME J.">
        <title>A metabolic model for members of the genus Tetrasphaera involved in enhanced biological phosphorus removal.</title>
        <authorList>
            <person name="Kristiansen R."/>
            <person name="Nguyen H.T.T."/>
            <person name="Saunders A.M."/>
            <person name="Nielsen J.L."/>
            <person name="Wimmer R."/>
            <person name="Le V.Q."/>
            <person name="McIlroy S.J."/>
            <person name="Petrovski S."/>
            <person name="Seviour R.J."/>
            <person name="Calteau A."/>
            <person name="Nielsen K.L."/>
            <person name="Nielsen P.H."/>
        </authorList>
    </citation>
    <scope>NUCLEOTIDE SEQUENCE [LARGE SCALE GENOMIC DNA]</scope>
    <source>
        <strain evidence="1 2">T1-X7</strain>
    </source>
</reference>
<keyword evidence="2" id="KW-1185">Reference proteome</keyword>
<gene>
    <name evidence="1" type="ORF">BN12_40052</name>
</gene>
<dbReference type="AlphaFoldDB" id="A0A077M1Z5"/>
<sequence>MRRTLTFEVAFAADAETRTLRGVLLPFGAVSRPTLDAKTGRPGRFSFAEGTVTLPDPADVILNYGHDNSSLYMQVGVATELSAQPDGVHAAFKVARTPEGDRVLALADDGVLKAFSAEVEGDFAEPDRDGVQRAKATTVTGAAVVPRPAFVGAQITSVAASAAPEKENSMKCEKCGVTHAEGVTECAQPVTFSATDVAALTAQVQAMAERIADMEKIKIPVGPGTAQFTVTEEPIYRFGGTTPAPSGFDFATDLAAAGLRGDTVALARLTKFTAERLSPRFADQPTTSADVAAVNPAAYRPDMFLGQAPTPVSPLYDCFHIGGLPNISQFFWAKLDRDATDVGVADHTEDVNPEARDLVTAVGATVTPAPVSGRVHITREVADQGGNPVVSALIWNEFERSFKIALETKTAALINAASITELGGTIAAGADGTVAGAAVEQGLVGLQFLDDGYRFERVFGHVDLYKALAAATKGDDNADKMYPILAPTNATGQSASKWSRINIGGFDMIPAARLGATGVNQKSIVADPGAVHVWNSGLTRLDKLSETVAGWDMGVFAYWAGIVYDVTGLRKITYDATA</sequence>
<organism evidence="1 2">
    <name type="scientific">Nostocoides japonicum T1-X7</name>
    <dbReference type="NCBI Taxonomy" id="1194083"/>
    <lineage>
        <taxon>Bacteria</taxon>
        <taxon>Bacillati</taxon>
        <taxon>Actinomycetota</taxon>
        <taxon>Actinomycetes</taxon>
        <taxon>Micrococcales</taxon>
        <taxon>Intrasporangiaceae</taxon>
        <taxon>Nostocoides</taxon>
    </lineage>
</organism>
<evidence type="ECO:0000313" key="1">
    <source>
        <dbReference type="EMBL" id="CCH79082.1"/>
    </source>
</evidence>
<dbReference type="STRING" id="1194083.BN12_40052"/>
<dbReference type="RefSeq" id="WP_048549712.1">
    <property type="nucleotide sequence ID" value="NZ_HF570958.1"/>
</dbReference>
<comment type="caution">
    <text evidence="1">The sequence shown here is derived from an EMBL/GenBank/DDBJ whole genome shotgun (WGS) entry which is preliminary data.</text>
</comment>
<evidence type="ECO:0000313" key="2">
    <source>
        <dbReference type="Proteomes" id="UP000035721"/>
    </source>
</evidence>
<accession>A0A077M1Z5</accession>
<proteinExistence type="predicted"/>
<dbReference type="OrthoDB" id="4411595at2"/>
<dbReference type="EMBL" id="CAJB01000334">
    <property type="protein sequence ID" value="CCH79082.1"/>
    <property type="molecule type" value="Genomic_DNA"/>
</dbReference>